<name>A0A381PYY1_9ZZZZ</name>
<organism evidence="1">
    <name type="scientific">marine metagenome</name>
    <dbReference type="NCBI Taxonomy" id="408172"/>
    <lineage>
        <taxon>unclassified sequences</taxon>
        <taxon>metagenomes</taxon>
        <taxon>ecological metagenomes</taxon>
    </lineage>
</organism>
<dbReference type="EMBL" id="UINC01001135">
    <property type="protein sequence ID" value="SUZ71838.1"/>
    <property type="molecule type" value="Genomic_DNA"/>
</dbReference>
<protein>
    <submittedName>
        <fullName evidence="1">Uncharacterized protein</fullName>
    </submittedName>
</protein>
<reference evidence="1" key="1">
    <citation type="submission" date="2018-05" db="EMBL/GenBank/DDBJ databases">
        <authorList>
            <person name="Lanie J.A."/>
            <person name="Ng W.-L."/>
            <person name="Kazmierczak K.M."/>
            <person name="Andrzejewski T.M."/>
            <person name="Davidsen T.M."/>
            <person name="Wayne K.J."/>
            <person name="Tettelin H."/>
            <person name="Glass J.I."/>
            <person name="Rusch D."/>
            <person name="Podicherti R."/>
            <person name="Tsui H.-C.T."/>
            <person name="Winkler M.E."/>
        </authorList>
    </citation>
    <scope>NUCLEOTIDE SEQUENCE</scope>
</reference>
<evidence type="ECO:0000313" key="1">
    <source>
        <dbReference type="EMBL" id="SUZ71838.1"/>
    </source>
</evidence>
<dbReference type="AlphaFoldDB" id="A0A381PYY1"/>
<proteinExistence type="predicted"/>
<accession>A0A381PYY1</accession>
<sequence length="29" mass="3251">MSKPTIAGVRILLDKEEINVTECGLLLFF</sequence>
<gene>
    <name evidence="1" type="ORF">METZ01_LOCUS24692</name>
</gene>